<protein>
    <submittedName>
        <fullName evidence="1">Uncharacterized protein</fullName>
    </submittedName>
</protein>
<reference evidence="1" key="1">
    <citation type="submission" date="2018-05" db="EMBL/GenBank/DDBJ databases">
        <authorList>
            <person name="Lanie J.A."/>
            <person name="Ng W.-L."/>
            <person name="Kazmierczak K.M."/>
            <person name="Andrzejewski T.M."/>
            <person name="Davidsen T.M."/>
            <person name="Wayne K.J."/>
            <person name="Tettelin H."/>
            <person name="Glass J.I."/>
            <person name="Rusch D."/>
            <person name="Podicherti R."/>
            <person name="Tsui H.-C.T."/>
            <person name="Winkler M.E."/>
        </authorList>
    </citation>
    <scope>NUCLEOTIDE SEQUENCE</scope>
</reference>
<name>A0A382Z747_9ZZZZ</name>
<proteinExistence type="predicted"/>
<sequence>QSLQIVMQRIYEEIRSMKSDLTLDDVKDILRKEIKRSQTHSNYFSYLGVDRRDDVSITEGLERLEKEEDELKNKKKSEFDSEVETLLRKEGFKIDKKSLYFKRLFRQLKENLIEIKQRTIQRKRDLILGERKSEWDLVDDLMEELKHEKVKQVINSLPESEIEKESPLLSQVREKFIDSRQQMGLVEKTISEYGYYLDEMMEIIDDKPIQEVTHSDGRSYVDILGQLPVNKEKDPKYRDKTISEILKMKGVKPQNPQNV</sequence>
<dbReference type="EMBL" id="UINC01181566">
    <property type="protein sequence ID" value="SVD91317.1"/>
    <property type="molecule type" value="Genomic_DNA"/>
</dbReference>
<accession>A0A382Z747</accession>
<gene>
    <name evidence="1" type="ORF">METZ01_LOCUS444171</name>
</gene>
<organism evidence="1">
    <name type="scientific">marine metagenome</name>
    <dbReference type="NCBI Taxonomy" id="408172"/>
    <lineage>
        <taxon>unclassified sequences</taxon>
        <taxon>metagenomes</taxon>
        <taxon>ecological metagenomes</taxon>
    </lineage>
</organism>
<evidence type="ECO:0000313" key="1">
    <source>
        <dbReference type="EMBL" id="SVD91317.1"/>
    </source>
</evidence>
<feature type="non-terminal residue" evidence="1">
    <location>
        <position position="259"/>
    </location>
</feature>
<dbReference type="AlphaFoldDB" id="A0A382Z747"/>
<feature type="non-terminal residue" evidence="1">
    <location>
        <position position="1"/>
    </location>
</feature>